<dbReference type="OrthoDB" id="5241788at2"/>
<reference evidence="2 3" key="1">
    <citation type="submission" date="2019-07" db="EMBL/GenBank/DDBJ databases">
        <title>complete genome sequencing of Ornithinimicrobium sp. H23M54.</title>
        <authorList>
            <person name="Bae J.-W."/>
            <person name="Lee S.-Y."/>
        </authorList>
    </citation>
    <scope>NUCLEOTIDE SEQUENCE [LARGE SCALE GENOMIC DNA]</scope>
    <source>
        <strain evidence="2 3">H23M54</strain>
    </source>
</reference>
<keyword evidence="3" id="KW-1185">Reference proteome</keyword>
<dbReference type="EMBL" id="CP041616">
    <property type="protein sequence ID" value="QDO90324.1"/>
    <property type="molecule type" value="Genomic_DNA"/>
</dbReference>
<protein>
    <submittedName>
        <fullName evidence="2">Glycerophosphodiester phosphodiesterase</fullName>
    </submittedName>
</protein>
<accession>A0A516GFM1</accession>
<evidence type="ECO:0000313" key="2">
    <source>
        <dbReference type="EMBL" id="QDO90324.1"/>
    </source>
</evidence>
<dbReference type="InterPro" id="IPR017946">
    <property type="entry name" value="PLC-like_Pdiesterase_TIM-brl"/>
</dbReference>
<dbReference type="PANTHER" id="PTHR43805">
    <property type="entry name" value="GLYCEROPHOSPHORYL DIESTER PHOSPHODIESTERASE"/>
    <property type="match status" value="1"/>
</dbReference>
<dbReference type="SUPFAM" id="SSF51695">
    <property type="entry name" value="PLC-like phosphodiesterases"/>
    <property type="match status" value="1"/>
</dbReference>
<dbReference type="PANTHER" id="PTHR43805:SF1">
    <property type="entry name" value="GP-PDE DOMAIN-CONTAINING PROTEIN"/>
    <property type="match status" value="1"/>
</dbReference>
<dbReference type="PROSITE" id="PS51704">
    <property type="entry name" value="GP_PDE"/>
    <property type="match status" value="1"/>
</dbReference>
<dbReference type="KEGG" id="orz:FNH13_09420"/>
<name>A0A516GFM1_9MICO</name>
<dbReference type="Gene3D" id="3.20.20.190">
    <property type="entry name" value="Phosphatidylinositol (PI) phosphodiesterase"/>
    <property type="match status" value="1"/>
</dbReference>
<sequence length="230" mass="25122">MKAFQSAIDLGFQYLETDVHATSDGVLVAFHDATLDRTTDHAGEIARMPWSQVSEAKIGGTEQIPLLEQMLHAWPTARFNIDIKAPAAIGPLVRVIERARAHDRVCVTSFSDVRRRAALSRLTRPVVTSAGQTRTAQFRLATLARGRGQRLVSATLRDADGLQVPVSHQGIPVVTAATVAAAHAADKFVHVWTVNDPTQMHQLLDLGVDGLVTDRADLLKKVLQERGLWS</sequence>
<evidence type="ECO:0000313" key="3">
    <source>
        <dbReference type="Proteomes" id="UP000315395"/>
    </source>
</evidence>
<dbReference type="InterPro" id="IPR030395">
    <property type="entry name" value="GP_PDE_dom"/>
</dbReference>
<dbReference type="Proteomes" id="UP000315395">
    <property type="component" value="Chromosome"/>
</dbReference>
<dbReference type="GO" id="GO:0008081">
    <property type="term" value="F:phosphoric diester hydrolase activity"/>
    <property type="evidence" value="ECO:0007669"/>
    <property type="project" value="InterPro"/>
</dbReference>
<proteinExistence type="predicted"/>
<dbReference type="GO" id="GO:0006629">
    <property type="term" value="P:lipid metabolic process"/>
    <property type="evidence" value="ECO:0007669"/>
    <property type="project" value="InterPro"/>
</dbReference>
<dbReference type="Pfam" id="PF03009">
    <property type="entry name" value="GDPD"/>
    <property type="match status" value="1"/>
</dbReference>
<gene>
    <name evidence="2" type="ORF">FNH13_09420</name>
</gene>
<evidence type="ECO:0000259" key="1">
    <source>
        <dbReference type="PROSITE" id="PS51704"/>
    </source>
</evidence>
<organism evidence="2 3">
    <name type="scientific">Ornithinimicrobium ciconiae</name>
    <dbReference type="NCBI Taxonomy" id="2594265"/>
    <lineage>
        <taxon>Bacteria</taxon>
        <taxon>Bacillati</taxon>
        <taxon>Actinomycetota</taxon>
        <taxon>Actinomycetes</taxon>
        <taxon>Micrococcales</taxon>
        <taxon>Ornithinimicrobiaceae</taxon>
        <taxon>Ornithinimicrobium</taxon>
    </lineage>
</organism>
<dbReference type="AlphaFoldDB" id="A0A516GFM1"/>
<feature type="domain" description="GP-PDE" evidence="1">
    <location>
        <begin position="1"/>
        <end position="223"/>
    </location>
</feature>